<dbReference type="InterPro" id="IPR013767">
    <property type="entry name" value="PAS_fold"/>
</dbReference>
<dbReference type="GeneID" id="20673690"/>
<keyword evidence="13" id="KW-0804">Transcription</keyword>
<dbReference type="eggNOG" id="ENOG502QU3S">
    <property type="taxonomic scope" value="Eukaryota"/>
</dbReference>
<organism evidence="17 18">
    <name type="scientific">Heterobasidion irregulare (strain TC 32-1)</name>
    <dbReference type="NCBI Taxonomy" id="747525"/>
    <lineage>
        <taxon>Eukaryota</taxon>
        <taxon>Fungi</taxon>
        <taxon>Dikarya</taxon>
        <taxon>Basidiomycota</taxon>
        <taxon>Agaricomycotina</taxon>
        <taxon>Agaricomycetes</taxon>
        <taxon>Russulales</taxon>
        <taxon>Bondarzewiaceae</taxon>
        <taxon>Heterobasidion</taxon>
        <taxon>Heterobasidion annosum species complex</taxon>
    </lineage>
</organism>
<feature type="domain" description="PAS" evidence="16">
    <location>
        <begin position="437"/>
        <end position="500"/>
    </location>
</feature>
<dbReference type="PROSITE" id="PS50112">
    <property type="entry name" value="PAS"/>
    <property type="match status" value="2"/>
</dbReference>
<accession>W4JYK6</accession>
<dbReference type="CDD" id="cd00130">
    <property type="entry name" value="PAS"/>
    <property type="match status" value="3"/>
</dbReference>
<evidence type="ECO:0000256" key="11">
    <source>
        <dbReference type="ARBA" id="ARBA00023125"/>
    </source>
</evidence>
<dbReference type="Proteomes" id="UP000030671">
    <property type="component" value="Unassembled WGS sequence"/>
</dbReference>
<reference evidence="17 18" key="1">
    <citation type="journal article" date="2012" name="New Phytol.">
        <title>Insight into trade-off between wood decay and parasitism from the genome of a fungal forest pathogen.</title>
        <authorList>
            <person name="Olson A."/>
            <person name="Aerts A."/>
            <person name="Asiegbu F."/>
            <person name="Belbahri L."/>
            <person name="Bouzid O."/>
            <person name="Broberg A."/>
            <person name="Canback B."/>
            <person name="Coutinho P.M."/>
            <person name="Cullen D."/>
            <person name="Dalman K."/>
            <person name="Deflorio G."/>
            <person name="van Diepen L.T."/>
            <person name="Dunand C."/>
            <person name="Duplessis S."/>
            <person name="Durling M."/>
            <person name="Gonthier P."/>
            <person name="Grimwood J."/>
            <person name="Fossdal C.G."/>
            <person name="Hansson D."/>
            <person name="Henrissat B."/>
            <person name="Hietala A."/>
            <person name="Himmelstrand K."/>
            <person name="Hoffmeister D."/>
            <person name="Hogberg N."/>
            <person name="James T.Y."/>
            <person name="Karlsson M."/>
            <person name="Kohler A."/>
            <person name="Kues U."/>
            <person name="Lee Y.H."/>
            <person name="Lin Y.C."/>
            <person name="Lind M."/>
            <person name="Lindquist E."/>
            <person name="Lombard V."/>
            <person name="Lucas S."/>
            <person name="Lunden K."/>
            <person name="Morin E."/>
            <person name="Murat C."/>
            <person name="Park J."/>
            <person name="Raffaello T."/>
            <person name="Rouze P."/>
            <person name="Salamov A."/>
            <person name="Schmutz J."/>
            <person name="Solheim H."/>
            <person name="Stahlberg J."/>
            <person name="Velez H."/>
            <person name="de Vries R.P."/>
            <person name="Wiebenga A."/>
            <person name="Woodward S."/>
            <person name="Yakovlev I."/>
            <person name="Garbelotto M."/>
            <person name="Martin F."/>
            <person name="Grigoriev I.V."/>
            <person name="Stenlid J."/>
        </authorList>
    </citation>
    <scope>NUCLEOTIDE SEQUENCE [LARGE SCALE GENOMIC DNA]</scope>
    <source>
        <strain evidence="17 18">TC 32-1</strain>
    </source>
</reference>
<dbReference type="HOGENOM" id="CLU_007918_0_0_1"/>
<dbReference type="KEGG" id="hir:HETIRDRAFT_420971"/>
<dbReference type="OrthoDB" id="447251at2759"/>
<evidence type="ECO:0000256" key="6">
    <source>
        <dbReference type="ARBA" id="ARBA00022737"/>
    </source>
</evidence>
<evidence type="ECO:0000256" key="2">
    <source>
        <dbReference type="ARBA" id="ARBA00022606"/>
    </source>
</evidence>
<dbReference type="GO" id="GO:0006355">
    <property type="term" value="P:regulation of DNA-templated transcription"/>
    <property type="evidence" value="ECO:0007669"/>
    <property type="project" value="InterPro"/>
</dbReference>
<evidence type="ECO:0000313" key="18">
    <source>
        <dbReference type="Proteomes" id="UP000030671"/>
    </source>
</evidence>
<evidence type="ECO:0000256" key="13">
    <source>
        <dbReference type="ARBA" id="ARBA00023163"/>
    </source>
</evidence>
<evidence type="ECO:0000256" key="4">
    <source>
        <dbReference type="ARBA" id="ARBA00022643"/>
    </source>
</evidence>
<evidence type="ECO:0000256" key="15">
    <source>
        <dbReference type="SAM" id="MobiDB-lite"/>
    </source>
</evidence>
<evidence type="ECO:0000256" key="7">
    <source>
        <dbReference type="ARBA" id="ARBA00022771"/>
    </source>
</evidence>
<dbReference type="Gene3D" id="3.30.450.20">
    <property type="entry name" value="PAS domain"/>
    <property type="match status" value="3"/>
</dbReference>
<keyword evidence="9" id="KW-0157">Chromophore</keyword>
<dbReference type="SMART" id="SM00091">
    <property type="entry name" value="PAS"/>
    <property type="match status" value="3"/>
</dbReference>
<keyword evidence="18" id="KW-1185">Reference proteome</keyword>
<keyword evidence="4" id="KW-0288">FMN</keyword>
<dbReference type="GO" id="GO:0008270">
    <property type="term" value="F:zinc ion binding"/>
    <property type="evidence" value="ECO:0007669"/>
    <property type="project" value="UniProtKB-KW"/>
</dbReference>
<dbReference type="STRING" id="747525.W4JYK6"/>
<feature type="compositionally biased region" description="Low complexity" evidence="15">
    <location>
        <begin position="115"/>
        <end position="128"/>
    </location>
</feature>
<evidence type="ECO:0000313" key="17">
    <source>
        <dbReference type="EMBL" id="ETW78185.1"/>
    </source>
</evidence>
<evidence type="ECO:0000256" key="1">
    <source>
        <dbReference type="ARBA" id="ARBA00022543"/>
    </source>
</evidence>
<dbReference type="Pfam" id="PF00989">
    <property type="entry name" value="PAS"/>
    <property type="match status" value="1"/>
</dbReference>
<dbReference type="InterPro" id="IPR035965">
    <property type="entry name" value="PAS-like_dom_sf"/>
</dbReference>
<dbReference type="InterPro" id="IPR000014">
    <property type="entry name" value="PAS"/>
</dbReference>
<keyword evidence="8" id="KW-0862">Zinc</keyword>
<evidence type="ECO:0000256" key="12">
    <source>
        <dbReference type="ARBA" id="ARBA00023159"/>
    </source>
</evidence>
<evidence type="ECO:0000259" key="16">
    <source>
        <dbReference type="PROSITE" id="PS50112"/>
    </source>
</evidence>
<keyword evidence="11" id="KW-0238">DNA-binding</keyword>
<dbReference type="SUPFAM" id="SSF55785">
    <property type="entry name" value="PYP-like sensor domain (PAS domain)"/>
    <property type="match status" value="3"/>
</dbReference>
<keyword evidence="7" id="KW-0863">Zinc-finger</keyword>
<keyword evidence="2" id="KW-0716">Sensory transduction</keyword>
<evidence type="ECO:0000256" key="9">
    <source>
        <dbReference type="ARBA" id="ARBA00022991"/>
    </source>
</evidence>
<dbReference type="AlphaFoldDB" id="W4JYK6"/>
<dbReference type="EMBL" id="KI925462">
    <property type="protein sequence ID" value="ETW78185.1"/>
    <property type="molecule type" value="Genomic_DNA"/>
</dbReference>
<dbReference type="GO" id="GO:0009881">
    <property type="term" value="F:photoreceptor activity"/>
    <property type="evidence" value="ECO:0007669"/>
    <property type="project" value="UniProtKB-KW"/>
</dbReference>
<keyword evidence="12" id="KW-0010">Activator</keyword>
<name>W4JYK6_HETIT</name>
<feature type="compositionally biased region" description="Low complexity" evidence="15">
    <location>
        <begin position="826"/>
        <end position="835"/>
    </location>
</feature>
<evidence type="ECO:0000256" key="8">
    <source>
        <dbReference type="ARBA" id="ARBA00022833"/>
    </source>
</evidence>
<dbReference type="InParanoid" id="W4JYK6"/>
<dbReference type="Pfam" id="PF13426">
    <property type="entry name" value="PAS_9"/>
    <property type="match status" value="1"/>
</dbReference>
<keyword evidence="10" id="KW-0805">Transcription regulation</keyword>
<keyword evidence="14" id="KW-0675">Receptor</keyword>
<dbReference type="GO" id="GO:0005634">
    <property type="term" value="C:nucleus"/>
    <property type="evidence" value="ECO:0007669"/>
    <property type="project" value="TreeGrafter"/>
</dbReference>
<keyword evidence="5" id="KW-0479">Metal-binding</keyword>
<dbReference type="PANTHER" id="PTHR47429">
    <property type="entry name" value="PROTEIN TWIN LOV 1"/>
    <property type="match status" value="1"/>
</dbReference>
<evidence type="ECO:0000256" key="14">
    <source>
        <dbReference type="ARBA" id="ARBA00023170"/>
    </source>
</evidence>
<keyword evidence="6" id="KW-0677">Repeat</keyword>
<dbReference type="RefSeq" id="XP_009550180.1">
    <property type="nucleotide sequence ID" value="XM_009551885.1"/>
</dbReference>
<feature type="domain" description="PAS" evidence="16">
    <location>
        <begin position="246"/>
        <end position="271"/>
    </location>
</feature>
<dbReference type="NCBIfam" id="TIGR00229">
    <property type="entry name" value="sensory_box"/>
    <property type="match status" value="1"/>
</dbReference>
<sequence length="853" mass="92278">MPFERYLQQDDNNGGDAECANQEYLQPAHPSLSYHNAQHHPYARPIQFQMPQFMLGGPPTLAPGGGAEVLPPGFLNEPGSMTSAWLTNSGFTPNVSHDVFSAPLKYYDHSQSNVLSPHSSAAPTSSAAPLPPALSSHRRLSLTVPSSFDPYAPHALSPQSPLPTPPSGSVPFSFMSHTGFAPNSAHFGAIPPPSAPSALGLPVYSTSGFDLLSILARVATRPNPKIALGPVDLSCSFVVVDVRRHDSPIVYASPTFCRLTGYAEHEVLGRNCRFLQAPDGNVARGEQRRHTGPDAVAYMRKSLVADKECQTSMINYRKDGSAFINLITVIPITGGVSGSSEESEDVVFHVGFQVDLTEQPKAILHKLRDGSYINQPSLGAPLQPRERRNNAFAINAVSQDLKMLLGDEHFLKLASPTVANEDKSEWHEGNQPLSLMLLDATPDFLLVLSLKGSFLYVAPSVRRALGFGPDDLVGKSVADYCHPSDVVPLMRELKESSTASSAPGEGQPGLAMFTNLTVSPKSVNLLFRAHAQDGKYVWLECRGRLHIEPGKGRKAIILSARARSMPCLEWTGVPSTGPGPGSGGGGATGEAGEVWGMLSTGGTVLFMGASVKEFIGWGVGEAIGMSVGDFIVGARRDLEAALQRVAASTSGMPESVVCRVRRKDGDAVDLTVVLYPPPPPTTTQELGYSRLPSNPIVCQFKYMGTDGFAMSEAPSSSPPPGTMGNVFEELGTSRNSSWQYELQQLKIANQRLMTDIDALETTVQSQEQQLVSSQRANEPVYSVHPQPHTLPHAPPLQTQAHPHSHLQYPQTDMYAPRTSHQDWGSMQQQQQPPMQHENPLKRRWDAVQQDHMQ</sequence>
<evidence type="ECO:0000256" key="5">
    <source>
        <dbReference type="ARBA" id="ARBA00022723"/>
    </source>
</evidence>
<feature type="region of interest" description="Disordered" evidence="15">
    <location>
        <begin position="113"/>
        <end position="134"/>
    </location>
</feature>
<dbReference type="FunFam" id="3.30.450.20:FF:000064">
    <property type="entry name" value="Vivid PAS protein VVD"/>
    <property type="match status" value="1"/>
</dbReference>
<dbReference type="PANTHER" id="PTHR47429:SF7">
    <property type="entry name" value="GATA-FACTOR"/>
    <property type="match status" value="1"/>
</dbReference>
<keyword evidence="3" id="KW-0285">Flavoprotein</keyword>
<dbReference type="GO" id="GO:0003677">
    <property type="term" value="F:DNA binding"/>
    <property type="evidence" value="ECO:0007669"/>
    <property type="project" value="UniProtKB-KW"/>
</dbReference>
<feature type="region of interest" description="Disordered" evidence="15">
    <location>
        <begin position="767"/>
        <end position="839"/>
    </location>
</feature>
<keyword evidence="1" id="KW-0600">Photoreceptor protein</keyword>
<evidence type="ECO:0000256" key="3">
    <source>
        <dbReference type="ARBA" id="ARBA00022630"/>
    </source>
</evidence>
<gene>
    <name evidence="17" type="ORF">HETIRDRAFT_420971</name>
</gene>
<evidence type="ECO:0000256" key="10">
    <source>
        <dbReference type="ARBA" id="ARBA00023015"/>
    </source>
</evidence>
<protein>
    <recommendedName>
        <fullName evidence="16">PAS domain-containing protein</fullName>
    </recommendedName>
</protein>
<proteinExistence type="predicted"/>